<name>A0AAU3IDK2_9ACTN</name>
<reference evidence="1" key="1">
    <citation type="submission" date="2022-10" db="EMBL/GenBank/DDBJ databases">
        <title>The complete genomes of actinobacterial strains from the NBC collection.</title>
        <authorList>
            <person name="Joergensen T.S."/>
            <person name="Alvarez Arevalo M."/>
            <person name="Sterndorff E.B."/>
            <person name="Faurdal D."/>
            <person name="Vuksanovic O."/>
            <person name="Mourched A.-S."/>
            <person name="Charusanti P."/>
            <person name="Shaw S."/>
            <person name="Blin K."/>
            <person name="Weber T."/>
        </authorList>
    </citation>
    <scope>NUCLEOTIDE SEQUENCE</scope>
    <source>
        <strain evidence="1">NBC_01393</strain>
    </source>
</reference>
<protein>
    <submittedName>
        <fullName evidence="1">Uncharacterized protein</fullName>
    </submittedName>
</protein>
<organism evidence="1">
    <name type="scientific">Streptomyces sp. NBC_01393</name>
    <dbReference type="NCBI Taxonomy" id="2903851"/>
    <lineage>
        <taxon>Bacteria</taxon>
        <taxon>Bacillati</taxon>
        <taxon>Actinomycetota</taxon>
        <taxon>Actinomycetes</taxon>
        <taxon>Kitasatosporales</taxon>
        <taxon>Streptomycetaceae</taxon>
        <taxon>Streptomyces</taxon>
    </lineage>
</organism>
<dbReference type="AlphaFoldDB" id="A0AAU3IDK2"/>
<sequence>MSMTEDREARLRNAVARLINAGLHAKVPHDDEPPVDAEDLFVWEVIKTIRNTAFNDARSALDAMRHQN</sequence>
<dbReference type="EMBL" id="CP109546">
    <property type="protein sequence ID" value="WTZ13241.1"/>
    <property type="molecule type" value="Genomic_DNA"/>
</dbReference>
<evidence type="ECO:0000313" key="1">
    <source>
        <dbReference type="EMBL" id="WTZ13241.1"/>
    </source>
</evidence>
<accession>A0AAU3IDK2</accession>
<proteinExistence type="predicted"/>
<gene>
    <name evidence="1" type="ORF">OG699_37920</name>
</gene>